<evidence type="ECO:0000256" key="7">
    <source>
        <dbReference type="ARBA" id="ARBA00023053"/>
    </source>
</evidence>
<feature type="transmembrane region" description="Helical" evidence="11">
    <location>
        <begin position="595"/>
        <end position="614"/>
    </location>
</feature>
<evidence type="ECO:0000256" key="11">
    <source>
        <dbReference type="SAM" id="Phobius"/>
    </source>
</evidence>
<evidence type="ECO:0000256" key="8">
    <source>
        <dbReference type="ARBA" id="ARBA00023065"/>
    </source>
</evidence>
<comment type="caution">
    <text evidence="13">The sequence shown here is derived from an EMBL/GenBank/DDBJ whole genome shotgun (WGS) entry which is preliminary data.</text>
</comment>
<feature type="transmembrane region" description="Helical" evidence="11">
    <location>
        <begin position="491"/>
        <end position="509"/>
    </location>
</feature>
<dbReference type="InterPro" id="IPR001734">
    <property type="entry name" value="Na/solute_symporter"/>
</dbReference>
<dbReference type="Pfam" id="PF24996">
    <property type="entry name" value="NANM"/>
    <property type="match status" value="1"/>
</dbReference>
<feature type="transmembrane region" description="Helical" evidence="11">
    <location>
        <begin position="820"/>
        <end position="845"/>
    </location>
</feature>
<dbReference type="PANTHER" id="PTHR42985">
    <property type="entry name" value="SODIUM-COUPLED MONOCARBOXYLATE TRANSPORTER"/>
    <property type="match status" value="1"/>
</dbReference>
<evidence type="ECO:0000256" key="10">
    <source>
        <dbReference type="ARBA" id="ARBA00023201"/>
    </source>
</evidence>
<feature type="transmembrane region" description="Helical" evidence="11">
    <location>
        <begin position="565"/>
        <end position="583"/>
    </location>
</feature>
<keyword evidence="10" id="KW-0739">Sodium transport</keyword>
<keyword evidence="12" id="KW-0732">Signal</keyword>
<gene>
    <name evidence="13" type="ORF">ACFSW8_00255</name>
</gene>
<dbReference type="Proteomes" id="UP001597389">
    <property type="component" value="Unassembled WGS sequence"/>
</dbReference>
<accession>A0ABW4Z5V8</accession>
<dbReference type="NCBIfam" id="TIGR00813">
    <property type="entry name" value="sss"/>
    <property type="match status" value="1"/>
</dbReference>
<feature type="transmembrane region" description="Helical" evidence="11">
    <location>
        <begin position="792"/>
        <end position="814"/>
    </location>
</feature>
<evidence type="ECO:0000256" key="12">
    <source>
        <dbReference type="SAM" id="SignalP"/>
    </source>
</evidence>
<evidence type="ECO:0000256" key="9">
    <source>
        <dbReference type="ARBA" id="ARBA00023136"/>
    </source>
</evidence>
<keyword evidence="3" id="KW-0813">Transport</keyword>
<feature type="transmembrane region" description="Helical" evidence="11">
    <location>
        <begin position="648"/>
        <end position="669"/>
    </location>
</feature>
<dbReference type="EMBL" id="JBHUJB010000005">
    <property type="protein sequence ID" value="MFD2157323.1"/>
    <property type="molecule type" value="Genomic_DNA"/>
</dbReference>
<dbReference type="Pfam" id="PF00474">
    <property type="entry name" value="SSF"/>
    <property type="match status" value="1"/>
</dbReference>
<evidence type="ECO:0000313" key="14">
    <source>
        <dbReference type="Proteomes" id="UP001597389"/>
    </source>
</evidence>
<keyword evidence="8" id="KW-0406">Ion transport</keyword>
<dbReference type="InterPro" id="IPR015915">
    <property type="entry name" value="Kelch-typ_b-propeller"/>
</dbReference>
<keyword evidence="5 11" id="KW-0812">Transmembrane</keyword>
<dbReference type="Gene3D" id="1.20.1730.10">
    <property type="entry name" value="Sodium/glucose cotransporter"/>
    <property type="match status" value="1"/>
</dbReference>
<feature type="transmembrane region" description="Helical" evidence="11">
    <location>
        <begin position="877"/>
        <end position="898"/>
    </location>
</feature>
<evidence type="ECO:0000256" key="5">
    <source>
        <dbReference type="ARBA" id="ARBA00022692"/>
    </source>
</evidence>
<dbReference type="SUPFAM" id="SSF117281">
    <property type="entry name" value="Kelch motif"/>
    <property type="match status" value="1"/>
</dbReference>
<feature type="transmembrane region" description="Helical" evidence="11">
    <location>
        <begin position="690"/>
        <end position="715"/>
    </location>
</feature>
<feature type="signal peptide" evidence="12">
    <location>
        <begin position="1"/>
        <end position="23"/>
    </location>
</feature>
<feature type="chain" id="PRO_5045576257" evidence="12">
    <location>
        <begin position="24"/>
        <end position="915"/>
    </location>
</feature>
<organism evidence="13 14">
    <name type="scientific">Rubritalea tangerina</name>
    <dbReference type="NCBI Taxonomy" id="430798"/>
    <lineage>
        <taxon>Bacteria</taxon>
        <taxon>Pseudomonadati</taxon>
        <taxon>Verrucomicrobiota</taxon>
        <taxon>Verrucomicrobiia</taxon>
        <taxon>Verrucomicrobiales</taxon>
        <taxon>Rubritaleaceae</taxon>
        <taxon>Rubritalea</taxon>
    </lineage>
</organism>
<evidence type="ECO:0000256" key="4">
    <source>
        <dbReference type="ARBA" id="ARBA00022475"/>
    </source>
</evidence>
<evidence type="ECO:0000313" key="13">
    <source>
        <dbReference type="EMBL" id="MFD2157323.1"/>
    </source>
</evidence>
<sequence length="915" mass="98096">MKLQFASVFFSVFAWLVSLHAEAIQWGGEFPSVPDEHGFAGPFAGVVGEGDNRYLVFGGGANFPEGAPWEKTASGGKPPKVWYDSLYAIPLESEGLKPSGAWEKLSEVLPEKLGYGASVSLEHRGSALFIGGNRAENGGMHHSKKVYEVKVGQGGFEIEAVADLPVGVSSAPAAVIGKKVYIFSGASADGEHMGAYVMDTASTDVSKWAWEKMAWPESAAGVPARARQHATLGVQGGKLYVFAGRTAIDTSIEVPEVDRNTMHGMDFLRDAYVFDPKAGNWKRLTDLPVGISAAPQNAVPAGVSHLMVLGGVDVDFLRQQLKDRPDKNGQGFEHPGFPNVIRAYHTITDRWAVVGELPIGADAERRANKKEVGYAPVTVPVVMVGKDFVVPSGEIKPGIRSTQVLFGHVESEKMGFGVINWIVVAVYLLSMVGIGYWFMKRESASSTEAYFRGGQKIPWWVAGLSIFATMLSAITFMAIPAASYAGNWNGWIGQWPILLIVPLVVFFYLPFYRRLNITTAYEYLERRFNVVARTIASITFMLFHIGRVAIVLYLPALALSSVTNINIHAAIAIIGVLCVIYTVMGGIEAVVWTDAIQAIVLIGGALLCFGLVVAQVEGGLSAVSTAITDGGKGLTASWKLDDFSISKGSSSGIVLFLAFMFANLPSYTAGQDVVQRYVTTPSEKEAARSLWMNIVMVLLGSAIFFALGTALYVFYQDKPDMLDPAMSSKDGILPYFIMQNLPIGVAGLIIAGVFAAAQSTISSSLNSVATAFVTDVYGRLIRPESSDQQRLAVARNVVIALGVVGIGVSSYIAWTKIDSAFMVFNQFIGFALGPLGGLFALGIFTKHAGGKAGLVALLIGVCTVVSIHVIGFDVMPLLYGFIGFFSTLIAGVILGFVLPARGDEVEGLTIFTQKK</sequence>
<dbReference type="Gene3D" id="2.120.10.80">
    <property type="entry name" value="Kelch-type beta propeller"/>
    <property type="match status" value="1"/>
</dbReference>
<dbReference type="PROSITE" id="PS50283">
    <property type="entry name" value="NA_SOLUT_SYMP_3"/>
    <property type="match status" value="1"/>
</dbReference>
<feature type="transmembrane region" description="Helical" evidence="11">
    <location>
        <begin position="418"/>
        <end position="438"/>
    </location>
</feature>
<dbReference type="InterPro" id="IPR051163">
    <property type="entry name" value="Sodium:Solute_Symporter_SSF"/>
</dbReference>
<reference evidence="14" key="1">
    <citation type="journal article" date="2019" name="Int. J. Syst. Evol. Microbiol.">
        <title>The Global Catalogue of Microorganisms (GCM) 10K type strain sequencing project: providing services to taxonomists for standard genome sequencing and annotation.</title>
        <authorList>
            <consortium name="The Broad Institute Genomics Platform"/>
            <consortium name="The Broad Institute Genome Sequencing Center for Infectious Disease"/>
            <person name="Wu L."/>
            <person name="Ma J."/>
        </authorList>
    </citation>
    <scope>NUCLEOTIDE SEQUENCE [LARGE SCALE GENOMIC DNA]</scope>
    <source>
        <strain evidence="14">CCUG 57942</strain>
    </source>
</reference>
<dbReference type="CDD" id="cd11495">
    <property type="entry name" value="SLC5sbd_NIS-like_u3"/>
    <property type="match status" value="1"/>
</dbReference>
<comment type="similarity">
    <text evidence="2">Belongs to the sodium:solute symporter (SSF) (TC 2.A.21) family.</text>
</comment>
<evidence type="ECO:0000256" key="1">
    <source>
        <dbReference type="ARBA" id="ARBA00004651"/>
    </source>
</evidence>
<keyword evidence="6 11" id="KW-1133">Transmembrane helix</keyword>
<keyword evidence="7" id="KW-0915">Sodium</keyword>
<keyword evidence="9 11" id="KW-0472">Membrane</keyword>
<feature type="transmembrane region" description="Helical" evidence="11">
    <location>
        <begin position="735"/>
        <end position="757"/>
    </location>
</feature>
<feature type="transmembrane region" description="Helical" evidence="11">
    <location>
        <begin position="852"/>
        <end position="871"/>
    </location>
</feature>
<comment type="subcellular location">
    <subcellularLocation>
        <location evidence="1">Cell membrane</location>
        <topology evidence="1">Multi-pass membrane protein</topology>
    </subcellularLocation>
</comment>
<evidence type="ECO:0000256" key="3">
    <source>
        <dbReference type="ARBA" id="ARBA00022448"/>
    </source>
</evidence>
<dbReference type="PANTHER" id="PTHR42985:SF40">
    <property type="entry name" value="LD47995P-RELATED"/>
    <property type="match status" value="1"/>
</dbReference>
<protein>
    <submittedName>
        <fullName evidence="13">Sodium/solute symporter</fullName>
    </submittedName>
</protein>
<dbReference type="RefSeq" id="WP_377091321.1">
    <property type="nucleotide sequence ID" value="NZ_JBHSJL010000014.1"/>
</dbReference>
<feature type="transmembrane region" description="Helical" evidence="11">
    <location>
        <begin position="459"/>
        <end position="479"/>
    </location>
</feature>
<name>A0ABW4Z5V8_9BACT</name>
<dbReference type="InterPro" id="IPR056734">
    <property type="entry name" value="NANM"/>
</dbReference>
<evidence type="ECO:0000256" key="6">
    <source>
        <dbReference type="ARBA" id="ARBA00022989"/>
    </source>
</evidence>
<feature type="transmembrane region" description="Helical" evidence="11">
    <location>
        <begin position="530"/>
        <end position="553"/>
    </location>
</feature>
<keyword evidence="4" id="KW-1003">Cell membrane</keyword>
<keyword evidence="14" id="KW-1185">Reference proteome</keyword>
<dbReference type="InterPro" id="IPR038377">
    <property type="entry name" value="Na/Glc_symporter_sf"/>
</dbReference>
<evidence type="ECO:0000256" key="2">
    <source>
        <dbReference type="ARBA" id="ARBA00006434"/>
    </source>
</evidence>
<proteinExistence type="inferred from homology"/>